<feature type="domain" description="SGNH hydrolase-type esterase" evidence="1">
    <location>
        <begin position="5"/>
        <end position="179"/>
    </location>
</feature>
<dbReference type="GO" id="GO:0004622">
    <property type="term" value="F:phosphatidylcholine lysophospholipase activity"/>
    <property type="evidence" value="ECO:0007669"/>
    <property type="project" value="TreeGrafter"/>
</dbReference>
<evidence type="ECO:0000313" key="2">
    <source>
        <dbReference type="EMBL" id="EEG74416.1"/>
    </source>
</evidence>
<protein>
    <submittedName>
        <fullName evidence="2">GDSL-like protein</fullName>
    </submittedName>
</protein>
<organism evidence="2 3">
    <name type="scientific">[Clostridium] hylemonae DSM 15053</name>
    <dbReference type="NCBI Taxonomy" id="553973"/>
    <lineage>
        <taxon>Bacteria</taxon>
        <taxon>Bacillati</taxon>
        <taxon>Bacillota</taxon>
        <taxon>Clostridia</taxon>
        <taxon>Lachnospirales</taxon>
        <taxon>Lachnospiraceae</taxon>
    </lineage>
</organism>
<evidence type="ECO:0000313" key="3">
    <source>
        <dbReference type="Proteomes" id="UP000004893"/>
    </source>
</evidence>
<name>C0C0S9_9FIRM</name>
<dbReference type="InterPro" id="IPR036514">
    <property type="entry name" value="SGNH_hydro_sf"/>
</dbReference>
<reference evidence="2" key="2">
    <citation type="submission" date="2013-06" db="EMBL/GenBank/DDBJ databases">
        <title>Draft genome sequence of Clostridium hylemonae (DSM 15053).</title>
        <authorList>
            <person name="Sudarsanam P."/>
            <person name="Ley R."/>
            <person name="Guruge J."/>
            <person name="Turnbaugh P.J."/>
            <person name="Mahowald M."/>
            <person name="Liep D."/>
            <person name="Gordon J."/>
        </authorList>
    </citation>
    <scope>NUCLEOTIDE SEQUENCE</scope>
    <source>
        <strain evidence="2">DSM 15053</strain>
    </source>
</reference>
<dbReference type="PANTHER" id="PTHR30383">
    <property type="entry name" value="THIOESTERASE 1/PROTEASE 1/LYSOPHOSPHOLIPASE L1"/>
    <property type="match status" value="1"/>
</dbReference>
<dbReference type="InterPro" id="IPR013830">
    <property type="entry name" value="SGNH_hydro"/>
</dbReference>
<dbReference type="eggNOG" id="COG2755">
    <property type="taxonomic scope" value="Bacteria"/>
</dbReference>
<evidence type="ECO:0000259" key="1">
    <source>
        <dbReference type="Pfam" id="PF13472"/>
    </source>
</evidence>
<proteinExistence type="predicted"/>
<dbReference type="RefSeq" id="WP_006443023.1">
    <property type="nucleotide sequence ID" value="NZ_CP036524.1"/>
</dbReference>
<dbReference type="PANTHER" id="PTHR30383:SF5">
    <property type="entry name" value="SGNH HYDROLASE-TYPE ESTERASE DOMAIN-CONTAINING PROTEIN"/>
    <property type="match status" value="1"/>
</dbReference>
<gene>
    <name evidence="2" type="ORF">CLOHYLEM_05683</name>
</gene>
<dbReference type="HOGENOM" id="CLU_051989_9_0_9"/>
<accession>C0C0S9</accession>
<reference evidence="2" key="1">
    <citation type="submission" date="2009-02" db="EMBL/GenBank/DDBJ databases">
        <authorList>
            <person name="Fulton L."/>
            <person name="Clifton S."/>
            <person name="Fulton B."/>
            <person name="Xu J."/>
            <person name="Minx P."/>
            <person name="Pepin K.H."/>
            <person name="Johnson M."/>
            <person name="Bhonagiri V."/>
            <person name="Nash W.E."/>
            <person name="Mardis E.R."/>
            <person name="Wilson R.K."/>
        </authorList>
    </citation>
    <scope>NUCLEOTIDE SEQUENCE [LARGE SCALE GENOMIC DNA]</scope>
    <source>
        <strain evidence="2">DSM 15053</strain>
    </source>
</reference>
<dbReference type="STRING" id="553973.CLOHYLEM_05683"/>
<dbReference type="InterPro" id="IPR051532">
    <property type="entry name" value="Ester_Hydrolysis_Enzymes"/>
</dbReference>
<dbReference type="Pfam" id="PF13472">
    <property type="entry name" value="Lipase_GDSL_2"/>
    <property type="match status" value="1"/>
</dbReference>
<keyword evidence="3" id="KW-1185">Reference proteome</keyword>
<dbReference type="SUPFAM" id="SSF52266">
    <property type="entry name" value="SGNH hydrolase"/>
    <property type="match status" value="1"/>
</dbReference>
<dbReference type="Proteomes" id="UP000004893">
    <property type="component" value="Unassembled WGS sequence"/>
</dbReference>
<dbReference type="AlphaFoldDB" id="C0C0S9"/>
<dbReference type="EMBL" id="ABYI02000020">
    <property type="protein sequence ID" value="EEG74416.1"/>
    <property type="molecule type" value="Genomic_DNA"/>
</dbReference>
<dbReference type="Gene3D" id="3.40.50.1110">
    <property type="entry name" value="SGNH hydrolase"/>
    <property type="match status" value="1"/>
</dbReference>
<comment type="caution">
    <text evidence="2">The sequence shown here is derived from an EMBL/GenBank/DDBJ whole genome shotgun (WGS) entry which is preliminary data.</text>
</comment>
<sequence>MRIVCIGDSLTYGYGVKRASVWTALASRAMPGSEIVNKGINGDTTGGMLSRFETDAAGSGPDVIFVMGGSNDIFFSGSIAEAKCNMAAMVFRCMHRRIRPVIGSPLPVYEAGLSDKWKAFASGECVGRLLGEYSDWLMAFADSFGVPLIDFRQSIPDDPAGTASFYLDGIHASEEGHRRMAGLWAESIMKLVE</sequence>